<evidence type="ECO:0000313" key="1">
    <source>
        <dbReference type="EMBL" id="KAI4333986.1"/>
    </source>
</evidence>
<reference evidence="1 2" key="1">
    <citation type="journal article" date="2022" name="DNA Res.">
        <title>Chromosomal-level genome assembly of the orchid tree Bauhinia variegata (Leguminosae; Cercidoideae) supports the allotetraploid origin hypothesis of Bauhinia.</title>
        <authorList>
            <person name="Zhong Y."/>
            <person name="Chen Y."/>
            <person name="Zheng D."/>
            <person name="Pang J."/>
            <person name="Liu Y."/>
            <person name="Luo S."/>
            <person name="Meng S."/>
            <person name="Qian L."/>
            <person name="Wei D."/>
            <person name="Dai S."/>
            <person name="Zhou R."/>
        </authorList>
    </citation>
    <scope>NUCLEOTIDE SEQUENCE [LARGE SCALE GENOMIC DNA]</scope>
    <source>
        <strain evidence="1">BV-YZ2020</strain>
    </source>
</reference>
<accession>A0ACB9NDC7</accession>
<protein>
    <submittedName>
        <fullName evidence="1">Uncharacterized protein</fullName>
    </submittedName>
</protein>
<comment type="caution">
    <text evidence="1">The sequence shown here is derived from an EMBL/GenBank/DDBJ whole genome shotgun (WGS) entry which is preliminary data.</text>
</comment>
<gene>
    <name evidence="1" type="ORF">L6164_018730</name>
</gene>
<proteinExistence type="predicted"/>
<keyword evidence="2" id="KW-1185">Reference proteome</keyword>
<name>A0ACB9NDC7_BAUVA</name>
<evidence type="ECO:0000313" key="2">
    <source>
        <dbReference type="Proteomes" id="UP000828941"/>
    </source>
</evidence>
<dbReference type="Proteomes" id="UP000828941">
    <property type="component" value="Chromosome 7"/>
</dbReference>
<organism evidence="1 2">
    <name type="scientific">Bauhinia variegata</name>
    <name type="common">Purple orchid tree</name>
    <name type="synonym">Phanera variegata</name>
    <dbReference type="NCBI Taxonomy" id="167791"/>
    <lineage>
        <taxon>Eukaryota</taxon>
        <taxon>Viridiplantae</taxon>
        <taxon>Streptophyta</taxon>
        <taxon>Embryophyta</taxon>
        <taxon>Tracheophyta</taxon>
        <taxon>Spermatophyta</taxon>
        <taxon>Magnoliopsida</taxon>
        <taxon>eudicotyledons</taxon>
        <taxon>Gunneridae</taxon>
        <taxon>Pentapetalae</taxon>
        <taxon>rosids</taxon>
        <taxon>fabids</taxon>
        <taxon>Fabales</taxon>
        <taxon>Fabaceae</taxon>
        <taxon>Cercidoideae</taxon>
        <taxon>Cercideae</taxon>
        <taxon>Bauhiniinae</taxon>
        <taxon>Bauhinia</taxon>
    </lineage>
</organism>
<sequence length="107" mass="12587">MNRLVRNATLSFSRRYRYETLGHHGKETVVKSTSYRRRRAQQRRVFLTTYKLPSVKRFQDPKPRKLKKAVCKVKKIVASVLICMRCVSFKFRSRKTAASPGPKRKSV</sequence>
<dbReference type="EMBL" id="CM039432">
    <property type="protein sequence ID" value="KAI4333986.1"/>
    <property type="molecule type" value="Genomic_DNA"/>
</dbReference>